<evidence type="ECO:0000313" key="3">
    <source>
        <dbReference type="EMBL" id="RMX64195.1"/>
    </source>
</evidence>
<protein>
    <recommendedName>
        <fullName evidence="2">DOC domain-containing protein</fullName>
    </recommendedName>
</protein>
<evidence type="ECO:0000259" key="2">
    <source>
        <dbReference type="Pfam" id="PF03256"/>
    </source>
</evidence>
<reference evidence="5 6" key="1">
    <citation type="submission" date="2018-06" db="EMBL/GenBank/DDBJ databases">
        <title>Comparative genomics of downy mildews reveals potential adaptations to biotrophy.</title>
        <authorList>
            <person name="Fletcher K."/>
            <person name="Klosterman S.J."/>
            <person name="Derevnina L."/>
            <person name="Martin F."/>
            <person name="Koike S."/>
            <person name="Reyes Chin-Wo S."/>
            <person name="Mou B."/>
            <person name="Michelmore R."/>
        </authorList>
    </citation>
    <scope>NUCLEOTIDE SEQUENCE [LARGE SCALE GENOMIC DNA]</scope>
    <source>
        <strain evidence="4 6">R13</strain>
        <strain evidence="3 5">R14</strain>
    </source>
</reference>
<sequence>MHGSNQRDTMAEDAPNDDGRREVGDDAVWSLSSAKPGNGVDQLRDSVFLLHIKVQFVGDTNGKLSRLTDRQYGHVLAVGRNAATPD</sequence>
<feature type="region of interest" description="Disordered" evidence="1">
    <location>
        <begin position="1"/>
        <end position="27"/>
    </location>
</feature>
<dbReference type="Gene3D" id="2.60.120.260">
    <property type="entry name" value="Galactose-binding domain-like"/>
    <property type="match status" value="1"/>
</dbReference>
<keyword evidence="5" id="KW-1185">Reference proteome</keyword>
<proteinExistence type="predicted"/>
<evidence type="ECO:0000256" key="1">
    <source>
        <dbReference type="SAM" id="MobiDB-lite"/>
    </source>
</evidence>
<dbReference type="EMBL" id="QKXF01000228">
    <property type="protein sequence ID" value="RQM13890.1"/>
    <property type="molecule type" value="Genomic_DNA"/>
</dbReference>
<organism evidence="3 5">
    <name type="scientific">Peronospora effusa</name>
    <dbReference type="NCBI Taxonomy" id="542832"/>
    <lineage>
        <taxon>Eukaryota</taxon>
        <taxon>Sar</taxon>
        <taxon>Stramenopiles</taxon>
        <taxon>Oomycota</taxon>
        <taxon>Peronosporomycetes</taxon>
        <taxon>Peronosporales</taxon>
        <taxon>Peronosporaceae</taxon>
        <taxon>Peronospora</taxon>
    </lineage>
</organism>
<evidence type="ECO:0000313" key="4">
    <source>
        <dbReference type="EMBL" id="RQM13890.1"/>
    </source>
</evidence>
<evidence type="ECO:0000313" key="5">
    <source>
        <dbReference type="Proteomes" id="UP000282087"/>
    </source>
</evidence>
<evidence type="ECO:0000313" key="6">
    <source>
        <dbReference type="Proteomes" id="UP000286097"/>
    </source>
</evidence>
<dbReference type="Proteomes" id="UP000282087">
    <property type="component" value="Unassembled WGS sequence"/>
</dbReference>
<dbReference type="EMBL" id="QLLG01000331">
    <property type="protein sequence ID" value="RMX64195.1"/>
    <property type="molecule type" value="Genomic_DNA"/>
</dbReference>
<gene>
    <name evidence="4" type="ORF">DD237_005547</name>
    <name evidence="3" type="ORF">DD238_006644</name>
</gene>
<dbReference type="VEuPathDB" id="FungiDB:DD237_005547"/>
<dbReference type="InterPro" id="IPR004939">
    <property type="entry name" value="APC_su10/DOC_dom"/>
</dbReference>
<dbReference type="Pfam" id="PF03256">
    <property type="entry name" value="ANAPC10"/>
    <property type="match status" value="1"/>
</dbReference>
<dbReference type="AlphaFoldDB" id="A0A3M6VB05"/>
<dbReference type="Proteomes" id="UP000286097">
    <property type="component" value="Unassembled WGS sequence"/>
</dbReference>
<comment type="caution">
    <text evidence="3">The sequence shown here is derived from an EMBL/GenBank/DDBJ whole genome shotgun (WGS) entry which is preliminary data.</text>
</comment>
<name>A0A3M6VB05_9STRA</name>
<feature type="domain" description="DOC" evidence="2">
    <location>
        <begin position="19"/>
        <end position="46"/>
    </location>
</feature>
<accession>A0A3M6VB05</accession>